<dbReference type="InterPro" id="IPR030392">
    <property type="entry name" value="S74_ICA"/>
</dbReference>
<protein>
    <recommendedName>
        <fullName evidence="1">Peptidase S74 domain-containing protein</fullName>
    </recommendedName>
</protein>
<dbReference type="GeneID" id="25913388"/>
<dbReference type="AlphaFoldDB" id="A0A0L0FCU4"/>
<dbReference type="EMBL" id="KQ244274">
    <property type="protein sequence ID" value="KNC74572.1"/>
    <property type="molecule type" value="Genomic_DNA"/>
</dbReference>
<sequence>MTWKVYGIKSLFLGKHSGYKNQGDNAVAMGIGTRAGYVNQAPYSAGSFVVKPVRNASGVHELYYNPQTGEVTYTSSSSVTKNLCAEIPVTKIDELLAGVRRLHLRQFTFKEPRVDHDKEGKHVSVEESHYGFLAEDVMAVARELAVVGADGEAADIKWKDLTALLLIKTNRLEAEIVSLHEKLAPKKRAKKTSA</sequence>
<evidence type="ECO:0000313" key="2">
    <source>
        <dbReference type="EMBL" id="KNC74572.1"/>
    </source>
</evidence>
<dbReference type="RefSeq" id="XP_014148474.1">
    <property type="nucleotide sequence ID" value="XM_014292999.1"/>
</dbReference>
<dbReference type="PROSITE" id="PS51688">
    <property type="entry name" value="ICA"/>
    <property type="match status" value="1"/>
</dbReference>
<feature type="domain" description="Peptidase S74" evidence="1">
    <location>
        <begin position="76"/>
        <end position="183"/>
    </location>
</feature>
<gene>
    <name evidence="2" type="ORF">SARC_12884</name>
</gene>
<dbReference type="Pfam" id="PF13884">
    <property type="entry name" value="Peptidase_S74"/>
    <property type="match status" value="1"/>
</dbReference>
<evidence type="ECO:0000259" key="1">
    <source>
        <dbReference type="PROSITE" id="PS51688"/>
    </source>
</evidence>
<accession>A0A0L0FCU4</accession>
<proteinExistence type="predicted"/>
<keyword evidence="3" id="KW-1185">Reference proteome</keyword>
<dbReference type="Proteomes" id="UP000054560">
    <property type="component" value="Unassembled WGS sequence"/>
</dbReference>
<reference evidence="2 3" key="1">
    <citation type="submission" date="2011-02" db="EMBL/GenBank/DDBJ databases">
        <title>The Genome Sequence of Sphaeroforma arctica JP610.</title>
        <authorList>
            <consortium name="The Broad Institute Genome Sequencing Platform"/>
            <person name="Russ C."/>
            <person name="Cuomo C."/>
            <person name="Young S.K."/>
            <person name="Zeng Q."/>
            <person name="Gargeya S."/>
            <person name="Alvarado L."/>
            <person name="Berlin A."/>
            <person name="Chapman S.B."/>
            <person name="Chen Z."/>
            <person name="Freedman E."/>
            <person name="Gellesch M."/>
            <person name="Goldberg J."/>
            <person name="Griggs A."/>
            <person name="Gujja S."/>
            <person name="Heilman E."/>
            <person name="Heiman D."/>
            <person name="Howarth C."/>
            <person name="Mehta T."/>
            <person name="Neiman D."/>
            <person name="Pearson M."/>
            <person name="Roberts A."/>
            <person name="Saif S."/>
            <person name="Shea T."/>
            <person name="Shenoy N."/>
            <person name="Sisk P."/>
            <person name="Stolte C."/>
            <person name="Sykes S."/>
            <person name="White J."/>
            <person name="Yandava C."/>
            <person name="Burger G."/>
            <person name="Gray M.W."/>
            <person name="Holland P.W.H."/>
            <person name="King N."/>
            <person name="Lang F.B.F."/>
            <person name="Roger A.J."/>
            <person name="Ruiz-Trillo I."/>
            <person name="Haas B."/>
            <person name="Nusbaum C."/>
            <person name="Birren B."/>
        </authorList>
    </citation>
    <scope>NUCLEOTIDE SEQUENCE [LARGE SCALE GENOMIC DNA]</scope>
    <source>
        <strain evidence="2 3">JP610</strain>
    </source>
</reference>
<organism evidence="2 3">
    <name type="scientific">Sphaeroforma arctica JP610</name>
    <dbReference type="NCBI Taxonomy" id="667725"/>
    <lineage>
        <taxon>Eukaryota</taxon>
        <taxon>Ichthyosporea</taxon>
        <taxon>Ichthyophonida</taxon>
        <taxon>Sphaeroforma</taxon>
    </lineage>
</organism>
<evidence type="ECO:0000313" key="3">
    <source>
        <dbReference type="Proteomes" id="UP000054560"/>
    </source>
</evidence>
<name>A0A0L0FCU4_9EUKA</name>